<protein>
    <submittedName>
        <fullName evidence="1">Uncharacterized protein</fullName>
    </submittedName>
</protein>
<evidence type="ECO:0000313" key="2">
    <source>
        <dbReference type="Proteomes" id="UP000030760"/>
    </source>
</evidence>
<gene>
    <name evidence="1" type="ORF">SBD_8010</name>
</gene>
<dbReference type="EMBL" id="KB405098">
    <property type="protein sequence ID" value="EMF50446.1"/>
    <property type="molecule type" value="Genomic_DNA"/>
</dbReference>
<dbReference type="AlphaFoldDB" id="M3E4A5"/>
<reference evidence="2" key="1">
    <citation type="journal article" date="2013" name="Genome Announc.">
        <title>Draft Genome Sequence of Streptomyces bottropensis ATCC 25435, a Bottromycin-Producing Actinomycete.</title>
        <authorList>
            <person name="Zhang H."/>
            <person name="Zhou W."/>
            <person name="Zhuang Y."/>
            <person name="Liang X."/>
            <person name="Liu T."/>
        </authorList>
    </citation>
    <scope>NUCLEOTIDE SEQUENCE [LARGE SCALE GENOMIC DNA]</scope>
    <source>
        <strain evidence="2">ATCC 25435</strain>
    </source>
</reference>
<name>M3E4A5_9ACTN</name>
<evidence type="ECO:0000313" key="1">
    <source>
        <dbReference type="EMBL" id="EMF50446.1"/>
    </source>
</evidence>
<proteinExistence type="predicted"/>
<accession>M3E4A5</accession>
<sequence length="44" mass="4734">MWSGIPPERGPFEHRGLGLLGLLGLLGMTVIDNCGPLSTGPTWW</sequence>
<dbReference type="Proteomes" id="UP000030760">
    <property type="component" value="Unassembled WGS sequence"/>
</dbReference>
<organism evidence="1 2">
    <name type="scientific">Streptomyces bottropensis ATCC 25435</name>
    <dbReference type="NCBI Taxonomy" id="1054862"/>
    <lineage>
        <taxon>Bacteria</taxon>
        <taxon>Bacillati</taxon>
        <taxon>Actinomycetota</taxon>
        <taxon>Actinomycetes</taxon>
        <taxon>Kitasatosporales</taxon>
        <taxon>Streptomycetaceae</taxon>
        <taxon>Streptomyces</taxon>
    </lineage>
</organism>